<organism evidence="1 2">
    <name type="scientific">Zosterops borbonicus</name>
    <dbReference type="NCBI Taxonomy" id="364589"/>
    <lineage>
        <taxon>Eukaryota</taxon>
        <taxon>Metazoa</taxon>
        <taxon>Chordata</taxon>
        <taxon>Craniata</taxon>
        <taxon>Vertebrata</taxon>
        <taxon>Euteleostomi</taxon>
        <taxon>Archelosauria</taxon>
        <taxon>Archosauria</taxon>
        <taxon>Dinosauria</taxon>
        <taxon>Saurischia</taxon>
        <taxon>Theropoda</taxon>
        <taxon>Coelurosauria</taxon>
        <taxon>Aves</taxon>
        <taxon>Neognathae</taxon>
        <taxon>Neoaves</taxon>
        <taxon>Telluraves</taxon>
        <taxon>Australaves</taxon>
        <taxon>Passeriformes</taxon>
        <taxon>Sylvioidea</taxon>
        <taxon>Zosteropidae</taxon>
        <taxon>Zosterops</taxon>
    </lineage>
</organism>
<comment type="caution">
    <text evidence="1">The sequence shown here is derived from an EMBL/GenBank/DDBJ whole genome shotgun (WGS) entry which is preliminary data.</text>
</comment>
<gene>
    <name evidence="1" type="ORF">HGM15179_008248</name>
</gene>
<protein>
    <submittedName>
        <fullName evidence="1">Uncharacterized protein</fullName>
    </submittedName>
</protein>
<dbReference type="EMBL" id="SWJQ01000206">
    <property type="protein sequence ID" value="TRZ18824.1"/>
    <property type="molecule type" value="Genomic_DNA"/>
</dbReference>
<reference evidence="1" key="1">
    <citation type="submission" date="2019-04" db="EMBL/GenBank/DDBJ databases">
        <title>Genome assembly of Zosterops borbonicus 15179.</title>
        <authorList>
            <person name="Leroy T."/>
            <person name="Anselmetti Y."/>
            <person name="Tilak M.-K."/>
            <person name="Nabholz B."/>
        </authorList>
    </citation>
    <scope>NUCLEOTIDE SEQUENCE</scope>
    <source>
        <strain evidence="1">HGM_15179</strain>
        <tissue evidence="1">Muscle</tissue>
    </source>
</reference>
<dbReference type="AlphaFoldDB" id="A0A8K1GH72"/>
<keyword evidence="2" id="KW-1185">Reference proteome</keyword>
<accession>A0A8K1GH72</accession>
<evidence type="ECO:0000313" key="2">
    <source>
        <dbReference type="Proteomes" id="UP000796761"/>
    </source>
</evidence>
<sequence>MAAVRHGLSTDGEFIPSEISGGLDDSPIWLQTPKACITPTHPVIMTFSSLEKAKGFREIETDTYMIREKTVKMADGTETVKTYRVASETLKPSMSSPLLRLFYLSRWYSCLRTPLGILAFYLGIKNLDFDEKKLLNIFHGEQFNPEEDSDSCMCYKGLVFRHGTALLNFGMQKLDFGKVTKARFRLESTDGVEQRSQLSKESELSSCTVTGVTQFTLLELYQINVVSFIFHPHAQDLENRESSDHRTVIMLKKNFNIEAFCRTLKQKVEE</sequence>
<name>A0A8K1GH72_9PASS</name>
<proteinExistence type="predicted"/>
<evidence type="ECO:0000313" key="1">
    <source>
        <dbReference type="EMBL" id="TRZ18824.1"/>
    </source>
</evidence>
<dbReference type="Proteomes" id="UP000796761">
    <property type="component" value="Unassembled WGS sequence"/>
</dbReference>